<protein>
    <submittedName>
        <fullName evidence="2">5-methyltetrahydropteroyltriglutamate--homocysteine methyltransferase</fullName>
    </submittedName>
</protein>
<dbReference type="AlphaFoldDB" id="A0AAD9C7K1"/>
<organism evidence="2 3">
    <name type="scientific">Dissostichus eleginoides</name>
    <name type="common">Patagonian toothfish</name>
    <name type="synonym">Dissostichus amissus</name>
    <dbReference type="NCBI Taxonomy" id="100907"/>
    <lineage>
        <taxon>Eukaryota</taxon>
        <taxon>Metazoa</taxon>
        <taxon>Chordata</taxon>
        <taxon>Craniata</taxon>
        <taxon>Vertebrata</taxon>
        <taxon>Euteleostomi</taxon>
        <taxon>Actinopterygii</taxon>
        <taxon>Neopterygii</taxon>
        <taxon>Teleostei</taxon>
        <taxon>Neoteleostei</taxon>
        <taxon>Acanthomorphata</taxon>
        <taxon>Eupercaria</taxon>
        <taxon>Perciformes</taxon>
        <taxon>Notothenioidei</taxon>
        <taxon>Nototheniidae</taxon>
        <taxon>Dissostichus</taxon>
    </lineage>
</organism>
<reference evidence="2" key="1">
    <citation type="submission" date="2023-04" db="EMBL/GenBank/DDBJ databases">
        <title>Chromosome-level genome of Chaenocephalus aceratus.</title>
        <authorList>
            <person name="Park H."/>
        </authorList>
    </citation>
    <scope>NUCLEOTIDE SEQUENCE</scope>
    <source>
        <strain evidence="2">DE</strain>
        <tissue evidence="2">Muscle</tissue>
    </source>
</reference>
<accession>A0AAD9C7K1</accession>
<dbReference type="Proteomes" id="UP001228049">
    <property type="component" value="Unassembled WGS sequence"/>
</dbReference>
<keyword evidence="3" id="KW-1185">Reference proteome</keyword>
<keyword evidence="2" id="KW-0808">Transferase</keyword>
<dbReference type="GO" id="GO:0008168">
    <property type="term" value="F:methyltransferase activity"/>
    <property type="evidence" value="ECO:0007669"/>
    <property type="project" value="UniProtKB-KW"/>
</dbReference>
<evidence type="ECO:0000256" key="1">
    <source>
        <dbReference type="SAM" id="MobiDB-lite"/>
    </source>
</evidence>
<evidence type="ECO:0000313" key="3">
    <source>
        <dbReference type="Proteomes" id="UP001228049"/>
    </source>
</evidence>
<gene>
    <name evidence="2" type="ORF">KUDE01_020162</name>
</gene>
<proteinExistence type="predicted"/>
<sequence>MFASPHLLSPSPPSGSCMGAGSLSEHQGSRNRSTAVSLCCPEKCSLVWDGASAAWGRALVPPHAALTRGLLRPRSVTSELCGRNSNDIRSLHNSFGVYLLSICTLSHVSLTSNRCECGVKFYRNQKAID</sequence>
<dbReference type="EMBL" id="JASDAP010000011">
    <property type="protein sequence ID" value="KAK1894704.1"/>
    <property type="molecule type" value="Genomic_DNA"/>
</dbReference>
<evidence type="ECO:0000313" key="2">
    <source>
        <dbReference type="EMBL" id="KAK1894704.1"/>
    </source>
</evidence>
<comment type="caution">
    <text evidence="2">The sequence shown here is derived from an EMBL/GenBank/DDBJ whole genome shotgun (WGS) entry which is preliminary data.</text>
</comment>
<dbReference type="GO" id="GO:0032259">
    <property type="term" value="P:methylation"/>
    <property type="evidence" value="ECO:0007669"/>
    <property type="project" value="UniProtKB-KW"/>
</dbReference>
<name>A0AAD9C7K1_DISEL</name>
<feature type="region of interest" description="Disordered" evidence="1">
    <location>
        <begin position="1"/>
        <end position="23"/>
    </location>
</feature>
<keyword evidence="2" id="KW-0489">Methyltransferase</keyword>